<comment type="caution">
    <text evidence="2">The sequence shown here is derived from an EMBL/GenBank/DDBJ whole genome shotgun (WGS) entry which is preliminary data.</text>
</comment>
<dbReference type="AlphaFoldDB" id="A0A1V4KFR3"/>
<accession>A0A1V4KFR3</accession>
<proteinExistence type="predicted"/>
<evidence type="ECO:0000256" key="1">
    <source>
        <dbReference type="SAM" id="MobiDB-lite"/>
    </source>
</evidence>
<organism evidence="2 3">
    <name type="scientific">Patagioenas fasciata monilis</name>
    <dbReference type="NCBI Taxonomy" id="372326"/>
    <lineage>
        <taxon>Eukaryota</taxon>
        <taxon>Metazoa</taxon>
        <taxon>Chordata</taxon>
        <taxon>Craniata</taxon>
        <taxon>Vertebrata</taxon>
        <taxon>Euteleostomi</taxon>
        <taxon>Archelosauria</taxon>
        <taxon>Archosauria</taxon>
        <taxon>Dinosauria</taxon>
        <taxon>Saurischia</taxon>
        <taxon>Theropoda</taxon>
        <taxon>Coelurosauria</taxon>
        <taxon>Aves</taxon>
        <taxon>Neognathae</taxon>
        <taxon>Neoaves</taxon>
        <taxon>Columbimorphae</taxon>
        <taxon>Columbiformes</taxon>
        <taxon>Columbidae</taxon>
        <taxon>Patagioenas</taxon>
    </lineage>
</organism>
<protein>
    <submittedName>
        <fullName evidence="2">Uncharacterized protein</fullName>
    </submittedName>
</protein>
<feature type="region of interest" description="Disordered" evidence="1">
    <location>
        <begin position="75"/>
        <end position="105"/>
    </location>
</feature>
<reference evidence="2 3" key="1">
    <citation type="submission" date="2016-02" db="EMBL/GenBank/DDBJ databases">
        <title>Band-tailed pigeon sequencing and assembly.</title>
        <authorList>
            <person name="Soares A.E."/>
            <person name="Novak B.J."/>
            <person name="Rice E.S."/>
            <person name="O'Connell B."/>
            <person name="Chang D."/>
            <person name="Weber S."/>
            <person name="Shapiro B."/>
        </authorList>
    </citation>
    <scope>NUCLEOTIDE SEQUENCE [LARGE SCALE GENOMIC DNA]</scope>
    <source>
        <strain evidence="2">BTP2013</strain>
        <tissue evidence="2">Blood</tissue>
    </source>
</reference>
<dbReference type="Proteomes" id="UP000190648">
    <property type="component" value="Unassembled WGS sequence"/>
</dbReference>
<sequence length="116" mass="12872">MLMKSLAEQFLHCAGCNKIVSSTEALAPPLAPGSTSSKSLSPHSVSLCNSRMDCQFQRKLIKILLRMERTLEDIKQGHKMRQRPGNVHKPWTCPKQPDGEADGTPVIHTEMGLLIH</sequence>
<gene>
    <name evidence="2" type="ORF">AV530_010600</name>
</gene>
<evidence type="ECO:0000313" key="3">
    <source>
        <dbReference type="Proteomes" id="UP000190648"/>
    </source>
</evidence>
<keyword evidence="3" id="KW-1185">Reference proteome</keyword>
<name>A0A1V4KFR3_PATFA</name>
<dbReference type="EMBL" id="LSYS01003385">
    <property type="protein sequence ID" value="OPJ83211.1"/>
    <property type="molecule type" value="Genomic_DNA"/>
</dbReference>
<evidence type="ECO:0000313" key="2">
    <source>
        <dbReference type="EMBL" id="OPJ83211.1"/>
    </source>
</evidence>